<evidence type="ECO:0000313" key="1">
    <source>
        <dbReference type="EMBL" id="ESU26996.1"/>
    </source>
</evidence>
<dbReference type="RefSeq" id="WP_023579908.1">
    <property type="nucleotide sequence ID" value="NZ_AVGG01000017.1"/>
</dbReference>
<name>V6SK67_9FLAO</name>
<dbReference type="Proteomes" id="UP000018004">
    <property type="component" value="Unassembled WGS sequence"/>
</dbReference>
<gene>
    <name evidence="1" type="ORF">FLJC2902T_23370</name>
</gene>
<evidence type="ECO:0008006" key="3">
    <source>
        <dbReference type="Google" id="ProtNLM"/>
    </source>
</evidence>
<dbReference type="EMBL" id="AVGG01000017">
    <property type="protein sequence ID" value="ESU26996.1"/>
    <property type="molecule type" value="Genomic_DNA"/>
</dbReference>
<dbReference type="Pfam" id="PF12869">
    <property type="entry name" value="tRNA_anti-like"/>
    <property type="match status" value="1"/>
</dbReference>
<dbReference type="PATRIC" id="fig|1341181.4.peg.2298"/>
<dbReference type="AlphaFoldDB" id="V6SK67"/>
<dbReference type="InterPro" id="IPR024422">
    <property type="entry name" value="Protein_unknown_function_OB"/>
</dbReference>
<evidence type="ECO:0000313" key="2">
    <source>
        <dbReference type="Proteomes" id="UP000018004"/>
    </source>
</evidence>
<dbReference type="eggNOG" id="ENOG5032W2E">
    <property type="taxonomic scope" value="Bacteria"/>
</dbReference>
<reference evidence="1 2" key="1">
    <citation type="submission" date="2013-08" db="EMBL/GenBank/DDBJ databases">
        <title>Flavobacterium limnosediminis JC2902 genome sequencing.</title>
        <authorList>
            <person name="Lee K."/>
            <person name="Yi H."/>
            <person name="Park S."/>
            <person name="Chun J."/>
        </authorList>
    </citation>
    <scope>NUCLEOTIDE SEQUENCE [LARGE SCALE GENOMIC DNA]</scope>
    <source>
        <strain evidence="1 2">JC2902</strain>
    </source>
</reference>
<accession>V6SK67</accession>
<comment type="caution">
    <text evidence="1">The sequence shown here is derived from an EMBL/GenBank/DDBJ whole genome shotgun (WGS) entry which is preliminary data.</text>
</comment>
<organism evidence="1 2">
    <name type="scientific">Flavobacterium limnosediminis JC2902</name>
    <dbReference type="NCBI Taxonomy" id="1341181"/>
    <lineage>
        <taxon>Bacteria</taxon>
        <taxon>Pseudomonadati</taxon>
        <taxon>Bacteroidota</taxon>
        <taxon>Flavobacteriia</taxon>
        <taxon>Flavobacteriales</taxon>
        <taxon>Flavobacteriaceae</taxon>
        <taxon>Flavobacterium</taxon>
    </lineage>
</organism>
<dbReference type="OrthoDB" id="1449127at2"/>
<sequence>MKRNKIIAILILVLIAGYLIYSYIYQSHRDIASEEGSFTVTADQIHNEFKTDEKKANEKYLDKTIAVTGTVSSFDVAENTIVLDEKMFAVFKDKLPADLKVLSKIKIKGRFMGYDDLLEELKMDQCVFESE</sequence>
<proteinExistence type="predicted"/>
<keyword evidence="2" id="KW-1185">Reference proteome</keyword>
<dbReference type="STRING" id="1341181.FLJC2902T_23370"/>
<protein>
    <recommendedName>
        <fullName evidence="3">tRNA_anti-like protein</fullName>
    </recommendedName>
</protein>